<dbReference type="AlphaFoldDB" id="A0A0N0NRR8"/>
<feature type="transmembrane region" description="Helical" evidence="2">
    <location>
        <begin position="227"/>
        <end position="250"/>
    </location>
</feature>
<feature type="chain" id="PRO_5005857032" evidence="3">
    <location>
        <begin position="29"/>
        <end position="386"/>
    </location>
</feature>
<evidence type="ECO:0000313" key="5">
    <source>
        <dbReference type="Proteomes" id="UP000038010"/>
    </source>
</evidence>
<dbReference type="STRING" id="1664694.A0A0N0NRR8"/>
<gene>
    <name evidence="4" type="ORF">AB675_617</name>
</gene>
<protein>
    <submittedName>
        <fullName evidence="4">Uncharacterized protein</fullName>
    </submittedName>
</protein>
<evidence type="ECO:0000256" key="1">
    <source>
        <dbReference type="SAM" id="MobiDB-lite"/>
    </source>
</evidence>
<accession>A0A0N0NRR8</accession>
<feature type="compositionally biased region" description="Basic and acidic residues" evidence="1">
    <location>
        <begin position="338"/>
        <end position="356"/>
    </location>
</feature>
<dbReference type="VEuPathDB" id="FungiDB:AB675_617"/>
<evidence type="ECO:0000256" key="3">
    <source>
        <dbReference type="SAM" id="SignalP"/>
    </source>
</evidence>
<evidence type="ECO:0000313" key="4">
    <source>
        <dbReference type="EMBL" id="KPI45411.1"/>
    </source>
</evidence>
<dbReference type="EMBL" id="LFJN01000001">
    <property type="protein sequence ID" value="KPI45411.1"/>
    <property type="molecule type" value="Genomic_DNA"/>
</dbReference>
<dbReference type="RefSeq" id="XP_018005374.1">
    <property type="nucleotide sequence ID" value="XM_018146451.1"/>
</dbReference>
<organism evidence="4 5">
    <name type="scientific">Cyphellophora attinorum</name>
    <dbReference type="NCBI Taxonomy" id="1664694"/>
    <lineage>
        <taxon>Eukaryota</taxon>
        <taxon>Fungi</taxon>
        <taxon>Dikarya</taxon>
        <taxon>Ascomycota</taxon>
        <taxon>Pezizomycotina</taxon>
        <taxon>Eurotiomycetes</taxon>
        <taxon>Chaetothyriomycetidae</taxon>
        <taxon>Chaetothyriales</taxon>
        <taxon>Cyphellophoraceae</taxon>
        <taxon>Cyphellophora</taxon>
    </lineage>
</organism>
<keyword evidence="2" id="KW-1133">Transmembrane helix</keyword>
<evidence type="ECO:0000256" key="2">
    <source>
        <dbReference type="SAM" id="Phobius"/>
    </source>
</evidence>
<comment type="caution">
    <text evidence="4">The sequence shown here is derived from an EMBL/GenBank/DDBJ whole genome shotgun (WGS) entry which is preliminary data.</text>
</comment>
<name>A0A0N0NRR8_9EURO</name>
<keyword evidence="3" id="KW-0732">Signal</keyword>
<dbReference type="OrthoDB" id="5426678at2759"/>
<sequence length="386" mass="41597">MARQRGLHATAGLRSLIAILYFLNLTTAYQYVQNSPCEPQCREGTLSEDAVCLDAQYRSTDGGQRLQSCVGCLLNSTAVDTAKNQSDVEWGLFALRYTLSSCMFGVPVERVSVSSPCQVTCQPLNDSVSYQITNDTRNADPGIDFCNAGAFGDLAINNCAFCYSLIPEQIFVANFMQALHIECRQPPVPGQPFFPDMSAIFNETLIAGPAPPSANTGGGGGLHGTNLAIAIALPIVGGLIILTAGCWCCWITTRRRRQAMAASGRMDKVREAQESPGLYSPVSGKMGWGEGEPPREMTKFASGGREPSPALNRWSGHQHYPPGTAVGGEDGTPLRTSFQRDDVGPGDHQVQDHALHEQYFGGAEGAGPSYQPYVDEQRHSGHFKSQ</sequence>
<keyword evidence="2" id="KW-0472">Membrane</keyword>
<keyword evidence="2" id="KW-0812">Transmembrane</keyword>
<feature type="signal peptide" evidence="3">
    <location>
        <begin position="1"/>
        <end position="28"/>
    </location>
</feature>
<feature type="region of interest" description="Disordered" evidence="1">
    <location>
        <begin position="297"/>
        <end position="386"/>
    </location>
</feature>
<reference evidence="4 5" key="1">
    <citation type="submission" date="2015-06" db="EMBL/GenBank/DDBJ databases">
        <title>Draft genome of the ant-associated black yeast Phialophora attae CBS 131958.</title>
        <authorList>
            <person name="Moreno L.F."/>
            <person name="Stielow B.J."/>
            <person name="de Hoog S."/>
            <person name="Vicente V.A."/>
            <person name="Weiss V.A."/>
            <person name="de Vries M."/>
            <person name="Cruz L.M."/>
            <person name="Souza E.M."/>
        </authorList>
    </citation>
    <scope>NUCLEOTIDE SEQUENCE [LARGE SCALE GENOMIC DNA]</scope>
    <source>
        <strain evidence="4 5">CBS 131958</strain>
    </source>
</reference>
<dbReference type="Proteomes" id="UP000038010">
    <property type="component" value="Unassembled WGS sequence"/>
</dbReference>
<keyword evidence="5" id="KW-1185">Reference proteome</keyword>
<proteinExistence type="predicted"/>
<dbReference type="GeneID" id="28738320"/>